<keyword evidence="3" id="KW-1185">Reference proteome</keyword>
<comment type="caution">
    <text evidence="2">The sequence shown here is derived from an EMBL/GenBank/DDBJ whole genome shotgun (WGS) entry which is preliminary data.</text>
</comment>
<dbReference type="Proteomes" id="UP000050535">
    <property type="component" value="Unassembled WGS sequence"/>
</dbReference>
<evidence type="ECO:0000313" key="3">
    <source>
        <dbReference type="Proteomes" id="UP000050535"/>
    </source>
</evidence>
<keyword evidence="1" id="KW-0472">Membrane</keyword>
<organism evidence="2 3">
    <name type="scientific">Halolamina pelagica</name>
    <dbReference type="NCBI Taxonomy" id="699431"/>
    <lineage>
        <taxon>Archaea</taxon>
        <taxon>Methanobacteriati</taxon>
        <taxon>Methanobacteriota</taxon>
        <taxon>Stenosarchaea group</taxon>
        <taxon>Halobacteria</taxon>
        <taxon>Halobacteriales</taxon>
        <taxon>Haloferacaceae</taxon>
    </lineage>
</organism>
<feature type="transmembrane region" description="Helical" evidence="1">
    <location>
        <begin position="73"/>
        <end position="90"/>
    </location>
</feature>
<feature type="transmembrane region" description="Helical" evidence="1">
    <location>
        <begin position="168"/>
        <end position="185"/>
    </location>
</feature>
<keyword evidence="1" id="KW-0812">Transmembrane</keyword>
<protein>
    <recommendedName>
        <fullName evidence="4">PAP2 superfamily protein</fullName>
    </recommendedName>
</protein>
<evidence type="ECO:0000256" key="1">
    <source>
        <dbReference type="SAM" id="Phobius"/>
    </source>
</evidence>
<feature type="transmembrane region" description="Helical" evidence="1">
    <location>
        <begin position="6"/>
        <end position="26"/>
    </location>
</feature>
<name>A0A0P7GXB3_9EURY</name>
<feature type="transmembrane region" description="Helical" evidence="1">
    <location>
        <begin position="38"/>
        <end position="58"/>
    </location>
</feature>
<proteinExistence type="predicted"/>
<dbReference type="RefSeq" id="WP_054583230.1">
    <property type="nucleotide sequence ID" value="NZ_LGUC01000001.1"/>
</dbReference>
<reference evidence="3" key="1">
    <citation type="submission" date="2013-11" db="EMBL/GenBank/DDBJ databases">
        <authorList>
            <person name="Hoang H.T."/>
            <person name="Killian M.L."/>
            <person name="Madson D.M."/>
            <person name="Arruda P.H.E."/>
            <person name="Sun D."/>
            <person name="Schwartz K.J."/>
            <person name="Yoon K."/>
        </authorList>
    </citation>
    <scope>NUCLEOTIDE SEQUENCE [LARGE SCALE GENOMIC DNA]</scope>
    <source>
        <strain evidence="3">CDK2</strain>
    </source>
</reference>
<gene>
    <name evidence="2" type="ORF">SY89_00882</name>
</gene>
<evidence type="ECO:0008006" key="4">
    <source>
        <dbReference type="Google" id="ProtNLM"/>
    </source>
</evidence>
<feature type="transmembrane region" description="Helical" evidence="1">
    <location>
        <begin position="102"/>
        <end position="120"/>
    </location>
</feature>
<keyword evidence="1" id="KW-1133">Transmembrane helix</keyword>
<dbReference type="OrthoDB" id="342273at2157"/>
<dbReference type="AlphaFoldDB" id="A0A0P7GXB3"/>
<dbReference type="EMBL" id="LGUC01000001">
    <property type="protein sequence ID" value="KPN30159.1"/>
    <property type="molecule type" value="Genomic_DNA"/>
</dbReference>
<sequence>MSVATTVSTVFAPELFVLVATLLLVGYERRLDPAAGSLARRAGVVASAWVLAVAVYQGGPRMVGTDLPGGEDFFAALGLIVAFGAIAFAWRRLDWGSLVPPYAALLVVTSLLHLVVVPLWDASSHVIYAAVPAGALVAADRRFAPLLAVPPALVWSRIATGAHTVDEAAGGLLVAGVVLGAALALDRLPGSSTGGGDPR</sequence>
<evidence type="ECO:0000313" key="2">
    <source>
        <dbReference type="EMBL" id="KPN30159.1"/>
    </source>
</evidence>
<accession>A0A0P7GXB3</accession>